<proteinExistence type="predicted"/>
<keyword evidence="4" id="KW-1185">Reference proteome</keyword>
<feature type="region of interest" description="Disordered" evidence="1">
    <location>
        <begin position="34"/>
        <end position="96"/>
    </location>
</feature>
<name>A0ABR1CPP3_NECAM</name>
<evidence type="ECO:0000313" key="3">
    <source>
        <dbReference type="EMBL" id="KAK6740317.1"/>
    </source>
</evidence>
<comment type="caution">
    <text evidence="3">The sequence shown here is derived from an EMBL/GenBank/DDBJ whole genome shotgun (WGS) entry which is preliminary data.</text>
</comment>
<organism evidence="3 4">
    <name type="scientific">Necator americanus</name>
    <name type="common">Human hookworm</name>
    <dbReference type="NCBI Taxonomy" id="51031"/>
    <lineage>
        <taxon>Eukaryota</taxon>
        <taxon>Metazoa</taxon>
        <taxon>Ecdysozoa</taxon>
        <taxon>Nematoda</taxon>
        <taxon>Chromadorea</taxon>
        <taxon>Rhabditida</taxon>
        <taxon>Rhabditina</taxon>
        <taxon>Rhabditomorpha</taxon>
        <taxon>Strongyloidea</taxon>
        <taxon>Ancylostomatidae</taxon>
        <taxon>Bunostominae</taxon>
        <taxon>Necator</taxon>
    </lineage>
</organism>
<reference evidence="3 4" key="1">
    <citation type="submission" date="2023-08" db="EMBL/GenBank/DDBJ databases">
        <title>A Necator americanus chromosomal reference genome.</title>
        <authorList>
            <person name="Ilik V."/>
            <person name="Petrzelkova K.J."/>
            <person name="Pardy F."/>
            <person name="Fuh T."/>
            <person name="Niatou-Singa F.S."/>
            <person name="Gouil Q."/>
            <person name="Baker L."/>
            <person name="Ritchie M.E."/>
            <person name="Jex A.R."/>
            <person name="Gazzola D."/>
            <person name="Li H."/>
            <person name="Toshio Fujiwara R."/>
            <person name="Zhan B."/>
            <person name="Aroian R.V."/>
            <person name="Pafco B."/>
            <person name="Schwarz E.M."/>
        </authorList>
    </citation>
    <scope>NUCLEOTIDE SEQUENCE [LARGE SCALE GENOMIC DNA]</scope>
    <source>
        <strain evidence="3 4">Aroian</strain>
        <tissue evidence="3">Whole animal</tissue>
    </source>
</reference>
<gene>
    <name evidence="3" type="primary">Necator_chrIII.g9418</name>
    <name evidence="3" type="ORF">RB195_008653</name>
</gene>
<feature type="transmembrane region" description="Helical" evidence="2">
    <location>
        <begin position="104"/>
        <end position="126"/>
    </location>
</feature>
<keyword evidence="2" id="KW-0812">Transmembrane</keyword>
<evidence type="ECO:0000256" key="1">
    <source>
        <dbReference type="SAM" id="MobiDB-lite"/>
    </source>
</evidence>
<protein>
    <submittedName>
        <fullName evidence="3">Uncharacterized protein</fullName>
    </submittedName>
</protein>
<evidence type="ECO:0000256" key="2">
    <source>
        <dbReference type="SAM" id="Phobius"/>
    </source>
</evidence>
<feature type="region of interest" description="Disordered" evidence="1">
    <location>
        <begin position="1"/>
        <end position="21"/>
    </location>
</feature>
<accession>A0ABR1CPP3</accession>
<sequence length="139" mass="14384">MLPSSSAATKTGGGPAAHGRTVCPYYKGTMAAAEAPSVDPTASAEKNQPNENKAPAVEEAEKNQPNENKAPTVEGAETADVGAEQQGEAQPTAQPSAITPQKAFFYMALTIVVLTIVTTAIVLLHLNGTLKFISALAEY</sequence>
<keyword evidence="2" id="KW-0472">Membrane</keyword>
<keyword evidence="2" id="KW-1133">Transmembrane helix</keyword>
<evidence type="ECO:0000313" key="4">
    <source>
        <dbReference type="Proteomes" id="UP001303046"/>
    </source>
</evidence>
<dbReference type="Proteomes" id="UP001303046">
    <property type="component" value="Unassembled WGS sequence"/>
</dbReference>
<feature type="compositionally biased region" description="Polar residues" evidence="1">
    <location>
        <begin position="87"/>
        <end position="96"/>
    </location>
</feature>
<dbReference type="EMBL" id="JAVFWL010000003">
    <property type="protein sequence ID" value="KAK6740317.1"/>
    <property type="molecule type" value="Genomic_DNA"/>
</dbReference>